<organism evidence="1 2">
    <name type="scientific">Diploptera punctata</name>
    <name type="common">Pacific beetle cockroach</name>
    <dbReference type="NCBI Taxonomy" id="6984"/>
    <lineage>
        <taxon>Eukaryota</taxon>
        <taxon>Metazoa</taxon>
        <taxon>Ecdysozoa</taxon>
        <taxon>Arthropoda</taxon>
        <taxon>Hexapoda</taxon>
        <taxon>Insecta</taxon>
        <taxon>Pterygota</taxon>
        <taxon>Neoptera</taxon>
        <taxon>Polyneoptera</taxon>
        <taxon>Dictyoptera</taxon>
        <taxon>Blattodea</taxon>
        <taxon>Blaberoidea</taxon>
        <taxon>Blaberidae</taxon>
        <taxon>Diplopterinae</taxon>
        <taxon>Diploptera</taxon>
    </lineage>
</organism>
<keyword evidence="2" id="KW-1185">Reference proteome</keyword>
<dbReference type="EMBL" id="JASPKZ010002298">
    <property type="protein sequence ID" value="KAJ9596071.1"/>
    <property type="molecule type" value="Genomic_DNA"/>
</dbReference>
<proteinExistence type="predicted"/>
<dbReference type="AlphaFoldDB" id="A0AAD8ACD6"/>
<reference evidence="1" key="2">
    <citation type="submission" date="2023-05" db="EMBL/GenBank/DDBJ databases">
        <authorList>
            <person name="Fouks B."/>
        </authorList>
    </citation>
    <scope>NUCLEOTIDE SEQUENCE</scope>
    <source>
        <strain evidence="1">Stay&amp;Tobe</strain>
        <tissue evidence="1">Testes</tissue>
    </source>
</reference>
<dbReference type="Proteomes" id="UP001233999">
    <property type="component" value="Unassembled WGS sequence"/>
</dbReference>
<evidence type="ECO:0000313" key="1">
    <source>
        <dbReference type="EMBL" id="KAJ9596071.1"/>
    </source>
</evidence>
<reference evidence="1" key="1">
    <citation type="journal article" date="2023" name="IScience">
        <title>Live-bearing cockroach genome reveals convergent evolutionary mechanisms linked to viviparity in insects and beyond.</title>
        <authorList>
            <person name="Fouks B."/>
            <person name="Harrison M.C."/>
            <person name="Mikhailova A.A."/>
            <person name="Marchal E."/>
            <person name="English S."/>
            <person name="Carruthers M."/>
            <person name="Jennings E.C."/>
            <person name="Chiamaka E.L."/>
            <person name="Frigard R.A."/>
            <person name="Pippel M."/>
            <person name="Attardo G.M."/>
            <person name="Benoit J.B."/>
            <person name="Bornberg-Bauer E."/>
            <person name="Tobe S.S."/>
        </authorList>
    </citation>
    <scope>NUCLEOTIDE SEQUENCE</scope>
    <source>
        <strain evidence="1">Stay&amp;Tobe</strain>
    </source>
</reference>
<feature type="non-terminal residue" evidence="1">
    <location>
        <position position="105"/>
    </location>
</feature>
<name>A0AAD8ACD6_DIPPU</name>
<accession>A0AAD8ACD6</accession>
<protein>
    <submittedName>
        <fullName evidence="1">Uncharacterized protein</fullName>
    </submittedName>
</protein>
<evidence type="ECO:0000313" key="2">
    <source>
        <dbReference type="Proteomes" id="UP001233999"/>
    </source>
</evidence>
<feature type="non-terminal residue" evidence="1">
    <location>
        <position position="1"/>
    </location>
</feature>
<gene>
    <name evidence="1" type="ORF">L9F63_012739</name>
</gene>
<sequence>IFENEIEEHNAKYTAYLYHLSLCKFCHQLEVLLQSVISEKSIHAVIIVKLPDKFETYPRCWTLKTSIMFLNRRIGQTKITEVVLSLRILVYRPPQNSGKNFRITL</sequence>
<comment type="caution">
    <text evidence="1">The sequence shown here is derived from an EMBL/GenBank/DDBJ whole genome shotgun (WGS) entry which is preliminary data.</text>
</comment>